<reference evidence="2" key="1">
    <citation type="journal article" date="2021" name="Nat. Commun.">
        <title>Genetic determinants of endophytism in the Arabidopsis root mycobiome.</title>
        <authorList>
            <person name="Mesny F."/>
            <person name="Miyauchi S."/>
            <person name="Thiergart T."/>
            <person name="Pickel B."/>
            <person name="Atanasova L."/>
            <person name="Karlsson M."/>
            <person name="Huettel B."/>
            <person name="Barry K.W."/>
            <person name="Haridas S."/>
            <person name="Chen C."/>
            <person name="Bauer D."/>
            <person name="Andreopoulos W."/>
            <person name="Pangilinan J."/>
            <person name="LaButti K."/>
            <person name="Riley R."/>
            <person name="Lipzen A."/>
            <person name="Clum A."/>
            <person name="Drula E."/>
            <person name="Henrissat B."/>
            <person name="Kohler A."/>
            <person name="Grigoriev I.V."/>
            <person name="Martin F.M."/>
            <person name="Hacquard S."/>
        </authorList>
    </citation>
    <scope>NUCLEOTIDE SEQUENCE</scope>
    <source>
        <strain evidence="2">MPI-CAGE-AT-0016</strain>
    </source>
</reference>
<protein>
    <submittedName>
        <fullName evidence="2">Uncharacterized protein</fullName>
    </submittedName>
</protein>
<name>A0A8K0TSN3_9PEZI</name>
<comment type="caution">
    <text evidence="2">The sequence shown here is derived from an EMBL/GenBank/DDBJ whole genome shotgun (WGS) entry which is preliminary data.</text>
</comment>
<sequence>MEFWLSQPVRVRSDTDRPDQRPDGTKTRYHSRAPPPVWLLPRPAVMPSPSPPFRWLAGGSSFLVLRPSLCATGGCTCSGILFPKFPTPPPTPRPPTRHVESPFPFHDLHPPSLCFFEIPSLHSRQPLFPPPLASRSRIPPLPPVTQATTLVPRSASTDRVSSHTPTLKLNSTPPASRRFV</sequence>
<feature type="region of interest" description="Disordered" evidence="1">
    <location>
        <begin position="131"/>
        <end position="180"/>
    </location>
</feature>
<dbReference type="Proteomes" id="UP000813385">
    <property type="component" value="Unassembled WGS sequence"/>
</dbReference>
<proteinExistence type="predicted"/>
<organism evidence="2 3">
    <name type="scientific">Plectosphaerella cucumerina</name>
    <dbReference type="NCBI Taxonomy" id="40658"/>
    <lineage>
        <taxon>Eukaryota</taxon>
        <taxon>Fungi</taxon>
        <taxon>Dikarya</taxon>
        <taxon>Ascomycota</taxon>
        <taxon>Pezizomycotina</taxon>
        <taxon>Sordariomycetes</taxon>
        <taxon>Hypocreomycetidae</taxon>
        <taxon>Glomerellales</taxon>
        <taxon>Plectosphaerellaceae</taxon>
        <taxon>Plectosphaerella</taxon>
    </lineage>
</organism>
<keyword evidence="3" id="KW-1185">Reference proteome</keyword>
<evidence type="ECO:0000256" key="1">
    <source>
        <dbReference type="SAM" id="MobiDB-lite"/>
    </source>
</evidence>
<feature type="region of interest" description="Disordered" evidence="1">
    <location>
        <begin position="1"/>
        <end position="33"/>
    </location>
</feature>
<accession>A0A8K0TSN3</accession>
<dbReference type="AlphaFoldDB" id="A0A8K0TSN3"/>
<gene>
    <name evidence="2" type="ORF">B0T11DRAFT_14054</name>
</gene>
<evidence type="ECO:0000313" key="2">
    <source>
        <dbReference type="EMBL" id="KAH7375847.1"/>
    </source>
</evidence>
<feature type="compositionally biased region" description="Polar residues" evidence="1">
    <location>
        <begin position="145"/>
        <end position="174"/>
    </location>
</feature>
<evidence type="ECO:0000313" key="3">
    <source>
        <dbReference type="Proteomes" id="UP000813385"/>
    </source>
</evidence>
<feature type="compositionally biased region" description="Basic and acidic residues" evidence="1">
    <location>
        <begin position="11"/>
        <end position="26"/>
    </location>
</feature>
<dbReference type="EMBL" id="JAGPXD010000001">
    <property type="protein sequence ID" value="KAH7375847.1"/>
    <property type="molecule type" value="Genomic_DNA"/>
</dbReference>